<evidence type="ECO:0008006" key="7">
    <source>
        <dbReference type="Google" id="ProtNLM"/>
    </source>
</evidence>
<dbReference type="GO" id="GO:0030163">
    <property type="term" value="P:protein catabolic process"/>
    <property type="evidence" value="ECO:0007669"/>
    <property type="project" value="InterPro"/>
</dbReference>
<name>A0A2R5GPY9_9STRA</name>
<organism evidence="5 6">
    <name type="scientific">Hondaea fermentalgiana</name>
    <dbReference type="NCBI Taxonomy" id="2315210"/>
    <lineage>
        <taxon>Eukaryota</taxon>
        <taxon>Sar</taxon>
        <taxon>Stramenopiles</taxon>
        <taxon>Bigyra</taxon>
        <taxon>Labyrinthulomycetes</taxon>
        <taxon>Thraustochytrida</taxon>
        <taxon>Thraustochytriidae</taxon>
        <taxon>Hondaea</taxon>
    </lineage>
</organism>
<reference evidence="5 6" key="1">
    <citation type="submission" date="2017-12" db="EMBL/GenBank/DDBJ databases">
        <title>Sequencing, de novo assembly and annotation of complete genome of a new Thraustochytrid species, strain FCC1311.</title>
        <authorList>
            <person name="Sedici K."/>
            <person name="Godart F."/>
            <person name="Aiese Cigliano R."/>
            <person name="Sanseverino W."/>
            <person name="Barakat M."/>
            <person name="Ortet P."/>
            <person name="Marechal E."/>
            <person name="Cagnac O."/>
            <person name="Amato A."/>
        </authorList>
    </citation>
    <scope>NUCLEOTIDE SEQUENCE [LARGE SCALE GENOMIC DNA]</scope>
</reference>
<dbReference type="EMBL" id="BEYU01000135">
    <property type="protein sequence ID" value="GBG32920.1"/>
    <property type="molecule type" value="Genomic_DNA"/>
</dbReference>
<evidence type="ECO:0000256" key="3">
    <source>
        <dbReference type="ARBA" id="ARBA00023315"/>
    </source>
</evidence>
<dbReference type="GO" id="GO:0008914">
    <property type="term" value="F:leucyl-tRNA--protein transferase activity"/>
    <property type="evidence" value="ECO:0007669"/>
    <property type="project" value="InterPro"/>
</dbReference>
<gene>
    <name evidence="5" type="ORF">FCC1311_091462</name>
</gene>
<comment type="caution">
    <text evidence="5">The sequence shown here is derived from an EMBL/GenBank/DDBJ whole genome shotgun (WGS) entry which is preliminary data.</text>
</comment>
<evidence type="ECO:0000313" key="5">
    <source>
        <dbReference type="EMBL" id="GBG32920.1"/>
    </source>
</evidence>
<keyword evidence="2" id="KW-0808">Transferase</keyword>
<evidence type="ECO:0000256" key="4">
    <source>
        <dbReference type="SAM" id="MobiDB-lite"/>
    </source>
</evidence>
<feature type="compositionally biased region" description="Low complexity" evidence="4">
    <location>
        <begin position="374"/>
        <end position="391"/>
    </location>
</feature>
<dbReference type="Proteomes" id="UP000241890">
    <property type="component" value="Unassembled WGS sequence"/>
</dbReference>
<evidence type="ECO:0000256" key="2">
    <source>
        <dbReference type="ARBA" id="ARBA00022679"/>
    </source>
</evidence>
<feature type="compositionally biased region" description="Basic residues" evidence="4">
    <location>
        <begin position="352"/>
        <end position="372"/>
    </location>
</feature>
<feature type="compositionally biased region" description="Low complexity" evidence="4">
    <location>
        <begin position="8"/>
        <end position="36"/>
    </location>
</feature>
<evidence type="ECO:0000256" key="1">
    <source>
        <dbReference type="ARBA" id="ARBA00022490"/>
    </source>
</evidence>
<dbReference type="InterPro" id="IPR042203">
    <property type="entry name" value="Leu/Phe-tRNA_Trfase_C"/>
</dbReference>
<dbReference type="OrthoDB" id="2122564at2759"/>
<dbReference type="SUPFAM" id="SSF55729">
    <property type="entry name" value="Acyl-CoA N-acyltransferases (Nat)"/>
    <property type="match status" value="1"/>
</dbReference>
<feature type="compositionally biased region" description="Basic and acidic residues" evidence="4">
    <location>
        <begin position="394"/>
        <end position="405"/>
    </location>
</feature>
<keyword evidence="3" id="KW-0012">Acyltransferase</keyword>
<dbReference type="AlphaFoldDB" id="A0A2R5GPY9"/>
<dbReference type="PANTHER" id="PTHR30098">
    <property type="entry name" value="LEUCYL/PHENYLALANYL-TRNA--PROTEIN TRANSFERASE"/>
    <property type="match status" value="1"/>
</dbReference>
<keyword evidence="6" id="KW-1185">Reference proteome</keyword>
<dbReference type="InParanoid" id="A0A2R5GPY9"/>
<dbReference type="PANTHER" id="PTHR30098:SF2">
    <property type="entry name" value="LEUCYL_PHENYLALANYL-TRNA--PROTEIN TRANSFERASE"/>
    <property type="match status" value="1"/>
</dbReference>
<evidence type="ECO:0000313" key="6">
    <source>
        <dbReference type="Proteomes" id="UP000241890"/>
    </source>
</evidence>
<protein>
    <recommendedName>
        <fullName evidence="7">Leucyl/phenylalanyl-tRNA--protein transferase</fullName>
    </recommendedName>
</protein>
<feature type="region of interest" description="Disordered" evidence="4">
    <location>
        <begin position="313"/>
        <end position="405"/>
    </location>
</feature>
<proteinExistence type="predicted"/>
<dbReference type="InterPro" id="IPR004616">
    <property type="entry name" value="Leu/Phe-tRNA_Trfase"/>
</dbReference>
<feature type="region of interest" description="Disordered" evidence="4">
    <location>
        <begin position="1"/>
        <end position="38"/>
    </location>
</feature>
<dbReference type="GO" id="GO:0005737">
    <property type="term" value="C:cytoplasm"/>
    <property type="evidence" value="ECO:0007669"/>
    <property type="project" value="TreeGrafter"/>
</dbReference>
<dbReference type="Pfam" id="PF03588">
    <property type="entry name" value="Leu_Phe_trans"/>
    <property type="match status" value="1"/>
</dbReference>
<accession>A0A2R5GPY9</accession>
<keyword evidence="1" id="KW-0963">Cytoplasm</keyword>
<sequence length="405" mass="44094">MESGPDEAALAAKAAAKGSRQPPGAGAATAGVGPATSEERRRQFEVHVASAKALLRSHRWLTSLPFLHPFVDFDAMTKAVAESNPNEFNWALSFDPDFIAELMRSGFLPMCQAVGRNHVLLPKLHSSRCLLELKDLHISRSTRKRAKSFEMSMDRAFAEVCKGIVAQHGEAWFYPPIVAAFAEMNARGARGCGRAADVHVHSFEVWQGDDLVAGEVGYLVGTCYTALSGFSRVDGSGSVQMAATGAFLAAQGVTLWDFGMFIDYKVKLGARAVPRKEFLERLNVCRKAQRSLSFLRLEPTRASDLIEPFVSSQREHKVQNAARQTQPQNQTSAQAQAQAQGDIGETPISKSQAKKRARLEKRRQRRDAHRARMSSEAVESAAAGATSVSSVQETPDHASAGKEEA</sequence>
<dbReference type="Gene3D" id="3.40.630.70">
    <property type="entry name" value="Leucyl/phenylalanyl-tRNA-protein transferase, C-terminal domain"/>
    <property type="match status" value="1"/>
</dbReference>
<dbReference type="InterPro" id="IPR016181">
    <property type="entry name" value="Acyl_CoA_acyltransferase"/>
</dbReference>
<feature type="compositionally biased region" description="Low complexity" evidence="4">
    <location>
        <begin position="324"/>
        <end position="340"/>
    </location>
</feature>